<comment type="similarity">
    <text evidence="1">Belongs to the bacterial solute-binding protein 5 family.</text>
</comment>
<keyword evidence="2" id="KW-0813">Transport</keyword>
<dbReference type="InterPro" id="IPR023765">
    <property type="entry name" value="SBP_5_CS"/>
</dbReference>
<name>A0A0B8Q6I2_9VIBR</name>
<dbReference type="InterPro" id="IPR039424">
    <property type="entry name" value="SBP_5"/>
</dbReference>
<dbReference type="EMBL" id="BBSC01000003">
    <property type="protein sequence ID" value="GAM75260.1"/>
    <property type="molecule type" value="Genomic_DNA"/>
</dbReference>
<evidence type="ECO:0000313" key="7">
    <source>
        <dbReference type="Proteomes" id="UP000031666"/>
    </source>
</evidence>
<dbReference type="GO" id="GO:1904680">
    <property type="term" value="F:peptide transmembrane transporter activity"/>
    <property type="evidence" value="ECO:0007669"/>
    <property type="project" value="TreeGrafter"/>
</dbReference>
<evidence type="ECO:0000259" key="5">
    <source>
        <dbReference type="Pfam" id="PF00496"/>
    </source>
</evidence>
<dbReference type="Proteomes" id="UP000031666">
    <property type="component" value="Unassembled WGS sequence"/>
</dbReference>
<organism evidence="6 7">
    <name type="scientific">Vibrio ishigakensis</name>
    <dbReference type="NCBI Taxonomy" id="1481914"/>
    <lineage>
        <taxon>Bacteria</taxon>
        <taxon>Pseudomonadati</taxon>
        <taxon>Pseudomonadota</taxon>
        <taxon>Gammaproteobacteria</taxon>
        <taxon>Vibrionales</taxon>
        <taxon>Vibrionaceae</taxon>
        <taxon>Vibrio</taxon>
    </lineage>
</organism>
<proteinExistence type="inferred from homology"/>
<evidence type="ECO:0000256" key="3">
    <source>
        <dbReference type="ARBA" id="ARBA00022729"/>
    </source>
</evidence>
<evidence type="ECO:0000256" key="1">
    <source>
        <dbReference type="ARBA" id="ARBA00005695"/>
    </source>
</evidence>
<feature type="signal peptide" evidence="4">
    <location>
        <begin position="1"/>
        <end position="23"/>
    </location>
</feature>
<evidence type="ECO:0000256" key="4">
    <source>
        <dbReference type="SAM" id="SignalP"/>
    </source>
</evidence>
<dbReference type="Gene3D" id="3.40.190.10">
    <property type="entry name" value="Periplasmic binding protein-like II"/>
    <property type="match status" value="1"/>
</dbReference>
<reference evidence="6 7" key="1">
    <citation type="submission" date="2015-01" db="EMBL/GenBank/DDBJ databases">
        <title>Vibrio sp. C94 JCM 19241 whole genome shotgun sequence.</title>
        <authorList>
            <person name="Sawabe T."/>
            <person name="Meirelles P."/>
            <person name="Feng G."/>
            <person name="Sayaka M."/>
            <person name="Hattori M."/>
            <person name="Ohkuma M."/>
        </authorList>
    </citation>
    <scope>NUCLEOTIDE SEQUENCE [LARGE SCALE GENOMIC DNA]</scope>
    <source>
        <strain evidence="7">JCM 19241</strain>
    </source>
</reference>
<comment type="caution">
    <text evidence="6">The sequence shown here is derived from an EMBL/GenBank/DDBJ whole genome shotgun (WGS) entry which is preliminary data.</text>
</comment>
<dbReference type="STRING" id="1481914.JCM19241_1603"/>
<feature type="chain" id="PRO_5002122984" evidence="4">
    <location>
        <begin position="24"/>
        <end position="231"/>
    </location>
</feature>
<dbReference type="GO" id="GO:0015833">
    <property type="term" value="P:peptide transport"/>
    <property type="evidence" value="ECO:0007669"/>
    <property type="project" value="TreeGrafter"/>
</dbReference>
<dbReference type="PANTHER" id="PTHR30290:SF9">
    <property type="entry name" value="OLIGOPEPTIDE-BINDING PROTEIN APPA"/>
    <property type="match status" value="1"/>
</dbReference>
<reference evidence="6 7" key="2">
    <citation type="submission" date="2015-01" db="EMBL/GenBank/DDBJ databases">
        <authorList>
            <consortium name="NBRP consortium"/>
            <person name="Sawabe T."/>
            <person name="Meirelles P."/>
            <person name="Feng G."/>
            <person name="Sayaka M."/>
            <person name="Hattori M."/>
            <person name="Ohkuma M."/>
        </authorList>
    </citation>
    <scope>NUCLEOTIDE SEQUENCE [LARGE SCALE GENOMIC DNA]</scope>
    <source>
        <strain evidence="7">JCM 19241</strain>
    </source>
</reference>
<evidence type="ECO:0000313" key="6">
    <source>
        <dbReference type="EMBL" id="GAM75260.1"/>
    </source>
</evidence>
<dbReference type="PANTHER" id="PTHR30290">
    <property type="entry name" value="PERIPLASMIC BINDING COMPONENT OF ABC TRANSPORTER"/>
    <property type="match status" value="1"/>
</dbReference>
<dbReference type="PROSITE" id="PS01040">
    <property type="entry name" value="SBP_BACTERIAL_5"/>
    <property type="match status" value="1"/>
</dbReference>
<sequence length="231" mass="25383">MLFRKQKYTALALLSLTAGFAHASEVNTATFATYTDIKDWDPAVAFSTEVIMLSNVYEPLLWFNPPGSKETFSPALAKSWSVSEDGLTWEFQLREGVKFHDGSTFDSEAAKASIERTVELKKGAYYIWPKMEISTPDSTTLVIKTEKPSPIDLIASSQYGAYIYSTQAAGKVQSGSTKVTPLALDHIRSLAGKKVSRCCWSKTSNTGAVGKTSSLSVSYLSMCPTLQLKYR</sequence>
<dbReference type="SUPFAM" id="SSF53850">
    <property type="entry name" value="Periplasmic binding protein-like II"/>
    <property type="match status" value="1"/>
</dbReference>
<protein>
    <submittedName>
        <fullName evidence="6">Oligopeptide ABC transporter</fullName>
    </submittedName>
</protein>
<keyword evidence="3 4" id="KW-0732">Signal</keyword>
<gene>
    <name evidence="6" type="ORF">JCM19241_1603</name>
</gene>
<dbReference type="Pfam" id="PF00496">
    <property type="entry name" value="SBP_bac_5"/>
    <property type="match status" value="1"/>
</dbReference>
<feature type="domain" description="Solute-binding protein family 5" evidence="5">
    <location>
        <begin position="72"/>
        <end position="165"/>
    </location>
</feature>
<accession>A0A0B8Q6I2</accession>
<dbReference type="AlphaFoldDB" id="A0A0B8Q6I2"/>
<dbReference type="InterPro" id="IPR000914">
    <property type="entry name" value="SBP_5_dom"/>
</dbReference>
<evidence type="ECO:0000256" key="2">
    <source>
        <dbReference type="ARBA" id="ARBA00022448"/>
    </source>
</evidence>